<keyword evidence="2" id="KW-1185">Reference proteome</keyword>
<proteinExistence type="predicted"/>
<evidence type="ECO:0000313" key="1">
    <source>
        <dbReference type="EMBL" id="TQM84427.1"/>
    </source>
</evidence>
<accession>A0A543JNJ4</accession>
<dbReference type="EMBL" id="VFPP01000001">
    <property type="protein sequence ID" value="TQM84427.1"/>
    <property type="molecule type" value="Genomic_DNA"/>
</dbReference>
<name>A0A543JNJ4_9PSEU</name>
<protein>
    <submittedName>
        <fullName evidence="1">Uncharacterized protein</fullName>
    </submittedName>
</protein>
<reference evidence="1 2" key="1">
    <citation type="submission" date="2019-06" db="EMBL/GenBank/DDBJ databases">
        <title>Sequencing the genomes of 1000 actinobacteria strains.</title>
        <authorList>
            <person name="Klenk H.-P."/>
        </authorList>
    </citation>
    <scope>NUCLEOTIDE SEQUENCE [LARGE SCALE GENOMIC DNA]</scope>
    <source>
        <strain evidence="1 2">DSM 45456</strain>
    </source>
</reference>
<sequence length="115" mass="13465">MDDSDLLALRRQEHERAPFPPHLRGRDVDGQDMVMLDADIAGCVHAFLTGRFDERHRRVLLRLLPTVERILPALDDEGDAFRYYDRLREMAVVVLRESDARPTSGRRDRRGRRSR</sequence>
<dbReference type="AlphaFoldDB" id="A0A543JNJ4"/>
<dbReference type="RefSeq" id="WP_211363632.1">
    <property type="nucleotide sequence ID" value="NZ_VFPP01000001.1"/>
</dbReference>
<evidence type="ECO:0000313" key="2">
    <source>
        <dbReference type="Proteomes" id="UP000316628"/>
    </source>
</evidence>
<comment type="caution">
    <text evidence="1">The sequence shown here is derived from an EMBL/GenBank/DDBJ whole genome shotgun (WGS) entry which is preliminary data.</text>
</comment>
<organism evidence="1 2">
    <name type="scientific">Saccharothrix saharensis</name>
    <dbReference type="NCBI Taxonomy" id="571190"/>
    <lineage>
        <taxon>Bacteria</taxon>
        <taxon>Bacillati</taxon>
        <taxon>Actinomycetota</taxon>
        <taxon>Actinomycetes</taxon>
        <taxon>Pseudonocardiales</taxon>
        <taxon>Pseudonocardiaceae</taxon>
        <taxon>Saccharothrix</taxon>
    </lineage>
</organism>
<gene>
    <name evidence="1" type="ORF">FHX81_6872</name>
</gene>
<dbReference type="Proteomes" id="UP000316628">
    <property type="component" value="Unassembled WGS sequence"/>
</dbReference>